<sequence length="454" mass="52733">MLDEKDYIPGTLEEVFSDTGLIKCYNGSYNCIRQTEILDDWLGPWITFLWLLFLIASGFSIRMIYKTYVKFRDTLAKRKENGEYEFREGLAYDVTTALGVWKIEEKSVEKRIKILYRVYCIPLLIAWSDLFLDIGYVSSFVSNETRMLNEFIHVENSAFIIMGIFDIVGCFRIFLCGVLLWKFTEKLDTESGATLARIEVHMEVIVIAFAFILEDFAELFVEYFIVEKFITFYDYETSAQSFAAGISSVTLNLIALVSFLGFVMNFRKQHKYQHAAMNTLSMVVPLMELILSSLRTYRFLFQAFGYQKFRPGCVWLAAIDTDDNNEPLYIADQHTFSKECFRPLDWIMVILMCSYMLVLIIFIFVYIFKIRPEYELELSNMTPDNLLGDLKKLPTEVKQRVLKPVVKPVTYVAGKTGLTKKKEKQDSKNPEESSEMLPVDYDPNAAQKSEKEIE</sequence>
<feature type="transmembrane region" description="Helical" evidence="2">
    <location>
        <begin position="275"/>
        <end position="294"/>
    </location>
</feature>
<feature type="region of interest" description="Disordered" evidence="1">
    <location>
        <begin position="417"/>
        <end position="454"/>
    </location>
</feature>
<protein>
    <submittedName>
        <fullName evidence="3">Uncharacterized protein</fullName>
    </submittedName>
</protein>
<dbReference type="Proteomes" id="UP000001307">
    <property type="component" value="Unassembled WGS sequence"/>
</dbReference>
<name>E4XT78_OIKDI</name>
<organism evidence="3">
    <name type="scientific">Oikopleura dioica</name>
    <name type="common">Tunicate</name>
    <dbReference type="NCBI Taxonomy" id="34765"/>
    <lineage>
        <taxon>Eukaryota</taxon>
        <taxon>Metazoa</taxon>
        <taxon>Chordata</taxon>
        <taxon>Tunicata</taxon>
        <taxon>Appendicularia</taxon>
        <taxon>Copelata</taxon>
        <taxon>Oikopleuridae</taxon>
        <taxon>Oikopleura</taxon>
    </lineage>
</organism>
<gene>
    <name evidence="3" type="ORF">GSOID_T00003007001</name>
</gene>
<feature type="transmembrane region" description="Helical" evidence="2">
    <location>
        <begin position="45"/>
        <end position="65"/>
    </location>
</feature>
<feature type="transmembrane region" description="Helical" evidence="2">
    <location>
        <begin position="114"/>
        <end position="138"/>
    </location>
</feature>
<accession>E4XT78</accession>
<evidence type="ECO:0000256" key="1">
    <source>
        <dbReference type="SAM" id="MobiDB-lite"/>
    </source>
</evidence>
<dbReference type="AlphaFoldDB" id="E4XT78"/>
<feature type="transmembrane region" description="Helical" evidence="2">
    <location>
        <begin position="158"/>
        <end position="181"/>
    </location>
</feature>
<evidence type="ECO:0000313" key="4">
    <source>
        <dbReference type="Proteomes" id="UP000001307"/>
    </source>
</evidence>
<feature type="transmembrane region" description="Helical" evidence="2">
    <location>
        <begin position="202"/>
        <end position="221"/>
    </location>
</feature>
<keyword evidence="4" id="KW-1185">Reference proteome</keyword>
<keyword evidence="2" id="KW-0812">Transmembrane</keyword>
<evidence type="ECO:0000256" key="2">
    <source>
        <dbReference type="SAM" id="Phobius"/>
    </source>
</evidence>
<keyword evidence="2" id="KW-0472">Membrane</keyword>
<feature type="transmembrane region" description="Helical" evidence="2">
    <location>
        <begin position="241"/>
        <end position="263"/>
    </location>
</feature>
<reference evidence="3" key="1">
    <citation type="journal article" date="2010" name="Science">
        <title>Plasticity of animal genome architecture unmasked by rapid evolution of a pelagic tunicate.</title>
        <authorList>
            <person name="Denoeud F."/>
            <person name="Henriet S."/>
            <person name="Mungpakdee S."/>
            <person name="Aury J.M."/>
            <person name="Da Silva C."/>
            <person name="Brinkmann H."/>
            <person name="Mikhaleva J."/>
            <person name="Olsen L.C."/>
            <person name="Jubin C."/>
            <person name="Canestro C."/>
            <person name="Bouquet J.M."/>
            <person name="Danks G."/>
            <person name="Poulain J."/>
            <person name="Campsteijn C."/>
            <person name="Adamski M."/>
            <person name="Cross I."/>
            <person name="Yadetie F."/>
            <person name="Muffato M."/>
            <person name="Louis A."/>
            <person name="Butcher S."/>
            <person name="Tsagkogeorga G."/>
            <person name="Konrad A."/>
            <person name="Singh S."/>
            <person name="Jensen M.F."/>
            <person name="Cong E.H."/>
            <person name="Eikeseth-Otteraa H."/>
            <person name="Noel B."/>
            <person name="Anthouard V."/>
            <person name="Porcel B.M."/>
            <person name="Kachouri-Lafond R."/>
            <person name="Nishino A."/>
            <person name="Ugolini M."/>
            <person name="Chourrout P."/>
            <person name="Nishida H."/>
            <person name="Aasland R."/>
            <person name="Huzurbazar S."/>
            <person name="Westhof E."/>
            <person name="Delsuc F."/>
            <person name="Lehrach H."/>
            <person name="Reinhardt R."/>
            <person name="Weissenbach J."/>
            <person name="Roy S.W."/>
            <person name="Artiguenave F."/>
            <person name="Postlethwait J.H."/>
            <person name="Manak J.R."/>
            <person name="Thompson E.M."/>
            <person name="Jaillon O."/>
            <person name="Du Pasquier L."/>
            <person name="Boudinot P."/>
            <person name="Liberles D.A."/>
            <person name="Volff J.N."/>
            <person name="Philippe H."/>
            <person name="Lenhard B."/>
            <person name="Roest Crollius H."/>
            <person name="Wincker P."/>
            <person name="Chourrout D."/>
        </authorList>
    </citation>
    <scope>NUCLEOTIDE SEQUENCE [LARGE SCALE GENOMIC DNA]</scope>
</reference>
<proteinExistence type="predicted"/>
<dbReference type="InParanoid" id="E4XT78"/>
<keyword evidence="2" id="KW-1133">Transmembrane helix</keyword>
<evidence type="ECO:0000313" key="3">
    <source>
        <dbReference type="EMBL" id="CBY12940.1"/>
    </source>
</evidence>
<dbReference type="OrthoDB" id="10290738at2759"/>
<dbReference type="EMBL" id="FN653149">
    <property type="protein sequence ID" value="CBY12940.1"/>
    <property type="molecule type" value="Genomic_DNA"/>
</dbReference>
<feature type="transmembrane region" description="Helical" evidence="2">
    <location>
        <begin position="346"/>
        <end position="368"/>
    </location>
</feature>